<dbReference type="InterPro" id="IPR000222">
    <property type="entry name" value="PP2C_BS"/>
</dbReference>
<evidence type="ECO:0000256" key="7">
    <source>
        <dbReference type="ARBA" id="ARBA00022912"/>
    </source>
</evidence>
<dbReference type="SMART" id="SM00332">
    <property type="entry name" value="PP2Cc"/>
    <property type="match status" value="1"/>
</dbReference>
<sequence length="432" mass="46858">MHPPPPSSGNAPSPAFSQCRRTSTARSKNTTLKAELTPMYIVCGMVAVAVAIGSHTAFQQLARSPTVHINKKRRESMPELCILRAGDGGAATLAERGGGDGVGWEGWILSPGEGGGSSCVARGGGKRVASQEEGGGGMFSCFTSLVSSCLNPAPDISDSDDDDDADESSSSSSTFGDALRWCTDLQRHSCGELSLAVVQAHEVIEDQNQVEIGSNAIFVGIYDGHGGPEASCFVREHLFRHLVRMVKDNRTINQEILRNVVSVREDDFMALVVNRTFTVTPSIAAVGSSCLAAVIWKGTLHIANLGDSRAIIGSMGRCNKMIAEQLSMQHNASREDIREELRALHPQNPQIVVMNHGLWRVKGTIQEIARKLVKAALKEAANKRNMEYKELLKIEKGNRRIYYDDITVIVVFIEHELLGQKVTVPKITMIPL</sequence>
<dbReference type="SUPFAM" id="SSF81606">
    <property type="entry name" value="PP2C-like"/>
    <property type="match status" value="1"/>
</dbReference>
<evidence type="ECO:0000256" key="5">
    <source>
        <dbReference type="ARBA" id="ARBA00022801"/>
    </source>
</evidence>
<keyword evidence="6" id="KW-0460">Magnesium</keyword>
<gene>
    <name evidence="12" type="ORF">Fmac_004523</name>
</gene>
<evidence type="ECO:0000256" key="8">
    <source>
        <dbReference type="ARBA" id="ARBA00023211"/>
    </source>
</evidence>
<feature type="compositionally biased region" description="Low complexity" evidence="10">
    <location>
        <begin position="8"/>
        <end position="17"/>
    </location>
</feature>
<evidence type="ECO:0000313" key="13">
    <source>
        <dbReference type="Proteomes" id="UP001603857"/>
    </source>
</evidence>
<evidence type="ECO:0000256" key="10">
    <source>
        <dbReference type="SAM" id="MobiDB-lite"/>
    </source>
</evidence>
<proteinExistence type="inferred from homology"/>
<dbReference type="EC" id="3.1.3.16" evidence="3"/>
<dbReference type="GO" id="GO:0046872">
    <property type="term" value="F:metal ion binding"/>
    <property type="evidence" value="ECO:0007669"/>
    <property type="project" value="UniProtKB-KW"/>
</dbReference>
<protein>
    <recommendedName>
        <fullName evidence="3">protein-serine/threonine phosphatase</fullName>
        <ecNumber evidence="3">3.1.3.16</ecNumber>
    </recommendedName>
</protein>
<dbReference type="AlphaFoldDB" id="A0ABD1N5E2"/>
<comment type="similarity">
    <text evidence="9">Belongs to the PP2C family.</text>
</comment>
<feature type="domain" description="PPM-type phosphatase" evidence="11">
    <location>
        <begin position="189"/>
        <end position="413"/>
    </location>
</feature>
<dbReference type="InterPro" id="IPR001932">
    <property type="entry name" value="PPM-type_phosphatase-like_dom"/>
</dbReference>
<dbReference type="Gene3D" id="3.60.40.10">
    <property type="entry name" value="PPM-type phosphatase domain"/>
    <property type="match status" value="2"/>
</dbReference>
<dbReference type="GO" id="GO:0004722">
    <property type="term" value="F:protein serine/threonine phosphatase activity"/>
    <property type="evidence" value="ECO:0007669"/>
    <property type="project" value="UniProtKB-EC"/>
</dbReference>
<keyword evidence="5 9" id="KW-0378">Hydrolase</keyword>
<evidence type="ECO:0000313" key="12">
    <source>
        <dbReference type="EMBL" id="KAL2343238.1"/>
    </source>
</evidence>
<dbReference type="InterPro" id="IPR015655">
    <property type="entry name" value="PP2C"/>
</dbReference>
<evidence type="ECO:0000256" key="4">
    <source>
        <dbReference type="ARBA" id="ARBA00022723"/>
    </source>
</evidence>
<dbReference type="PANTHER" id="PTHR47992">
    <property type="entry name" value="PROTEIN PHOSPHATASE"/>
    <property type="match status" value="1"/>
</dbReference>
<comment type="cofactor">
    <cofactor evidence="1">
        <name>Mn(2+)</name>
        <dbReference type="ChEBI" id="CHEBI:29035"/>
    </cofactor>
</comment>
<accession>A0ABD1N5E2</accession>
<reference evidence="12 13" key="1">
    <citation type="submission" date="2024-08" db="EMBL/GenBank/DDBJ databases">
        <title>Insights into the chromosomal genome structure of Flemingia macrophylla.</title>
        <authorList>
            <person name="Ding Y."/>
            <person name="Zhao Y."/>
            <person name="Bi W."/>
            <person name="Wu M."/>
            <person name="Zhao G."/>
            <person name="Gong Y."/>
            <person name="Li W."/>
            <person name="Zhang P."/>
        </authorList>
    </citation>
    <scope>NUCLEOTIDE SEQUENCE [LARGE SCALE GENOMIC DNA]</scope>
    <source>
        <strain evidence="12">DYQJB</strain>
        <tissue evidence="12">Leaf</tissue>
    </source>
</reference>
<dbReference type="CDD" id="cd00143">
    <property type="entry name" value="PP2Cc"/>
    <property type="match status" value="1"/>
</dbReference>
<evidence type="ECO:0000256" key="2">
    <source>
        <dbReference type="ARBA" id="ARBA00001946"/>
    </source>
</evidence>
<keyword evidence="13" id="KW-1185">Reference proteome</keyword>
<dbReference type="Pfam" id="PF00481">
    <property type="entry name" value="PP2C"/>
    <property type="match status" value="1"/>
</dbReference>
<keyword evidence="7 9" id="KW-0904">Protein phosphatase</keyword>
<feature type="region of interest" description="Disordered" evidence="10">
    <location>
        <begin position="1"/>
        <end position="27"/>
    </location>
</feature>
<evidence type="ECO:0000256" key="9">
    <source>
        <dbReference type="RuleBase" id="RU003465"/>
    </source>
</evidence>
<evidence type="ECO:0000256" key="3">
    <source>
        <dbReference type="ARBA" id="ARBA00013081"/>
    </source>
</evidence>
<comment type="caution">
    <text evidence="12">The sequence shown here is derived from an EMBL/GenBank/DDBJ whole genome shotgun (WGS) entry which is preliminary data.</text>
</comment>
<evidence type="ECO:0000259" key="11">
    <source>
        <dbReference type="PROSITE" id="PS51746"/>
    </source>
</evidence>
<feature type="compositionally biased region" description="Acidic residues" evidence="10">
    <location>
        <begin position="157"/>
        <end position="167"/>
    </location>
</feature>
<dbReference type="InterPro" id="IPR036457">
    <property type="entry name" value="PPM-type-like_dom_sf"/>
</dbReference>
<dbReference type="PROSITE" id="PS01032">
    <property type="entry name" value="PPM_1"/>
    <property type="match status" value="1"/>
</dbReference>
<keyword evidence="8" id="KW-0464">Manganese</keyword>
<keyword evidence="4" id="KW-0479">Metal-binding</keyword>
<dbReference type="EMBL" id="JBGMDY010000002">
    <property type="protein sequence ID" value="KAL2343238.1"/>
    <property type="molecule type" value="Genomic_DNA"/>
</dbReference>
<comment type="cofactor">
    <cofactor evidence="2">
        <name>Mg(2+)</name>
        <dbReference type="ChEBI" id="CHEBI:18420"/>
    </cofactor>
</comment>
<feature type="region of interest" description="Disordered" evidence="10">
    <location>
        <begin position="153"/>
        <end position="175"/>
    </location>
</feature>
<organism evidence="12 13">
    <name type="scientific">Flemingia macrophylla</name>
    <dbReference type="NCBI Taxonomy" id="520843"/>
    <lineage>
        <taxon>Eukaryota</taxon>
        <taxon>Viridiplantae</taxon>
        <taxon>Streptophyta</taxon>
        <taxon>Embryophyta</taxon>
        <taxon>Tracheophyta</taxon>
        <taxon>Spermatophyta</taxon>
        <taxon>Magnoliopsida</taxon>
        <taxon>eudicotyledons</taxon>
        <taxon>Gunneridae</taxon>
        <taxon>Pentapetalae</taxon>
        <taxon>rosids</taxon>
        <taxon>fabids</taxon>
        <taxon>Fabales</taxon>
        <taxon>Fabaceae</taxon>
        <taxon>Papilionoideae</taxon>
        <taxon>50 kb inversion clade</taxon>
        <taxon>NPAAA clade</taxon>
        <taxon>indigoferoid/millettioid clade</taxon>
        <taxon>Phaseoleae</taxon>
        <taxon>Flemingia</taxon>
    </lineage>
</organism>
<evidence type="ECO:0000256" key="6">
    <source>
        <dbReference type="ARBA" id="ARBA00022842"/>
    </source>
</evidence>
<name>A0ABD1N5E2_9FABA</name>
<dbReference type="Proteomes" id="UP001603857">
    <property type="component" value="Unassembled WGS sequence"/>
</dbReference>
<dbReference type="PROSITE" id="PS51746">
    <property type="entry name" value="PPM_2"/>
    <property type="match status" value="1"/>
</dbReference>
<evidence type="ECO:0000256" key="1">
    <source>
        <dbReference type="ARBA" id="ARBA00001936"/>
    </source>
</evidence>